<evidence type="ECO:0000256" key="6">
    <source>
        <dbReference type="ARBA" id="ARBA00022801"/>
    </source>
</evidence>
<dbReference type="InterPro" id="IPR008915">
    <property type="entry name" value="Peptidase_M50"/>
</dbReference>
<keyword evidence="10 11" id="KW-0472">Membrane</keyword>
<gene>
    <name evidence="13" type="ORF">P8V03_16315</name>
</gene>
<comment type="cofactor">
    <cofactor evidence="1">
        <name>Zn(2+)</name>
        <dbReference type="ChEBI" id="CHEBI:29105"/>
    </cofactor>
</comment>
<protein>
    <submittedName>
        <fullName evidence="13">Site-2 protease family protein</fullName>
    </submittedName>
</protein>
<keyword evidence="4 13" id="KW-0645">Protease</keyword>
<reference evidence="13 14" key="1">
    <citation type="submission" date="2023-04" db="EMBL/GenBank/DDBJ databases">
        <title>Clostridium tannerae sp. nov., isolated from the fecal material of an alpaca.</title>
        <authorList>
            <person name="Miller S."/>
            <person name="Hendry M."/>
            <person name="King J."/>
            <person name="Sankaranarayanan K."/>
            <person name="Lawson P.A."/>
        </authorList>
    </citation>
    <scope>NUCLEOTIDE SEQUENCE [LARGE SCALE GENOMIC DNA]</scope>
    <source>
        <strain evidence="13 14">A1-XYC3</strain>
    </source>
</reference>
<evidence type="ECO:0000256" key="7">
    <source>
        <dbReference type="ARBA" id="ARBA00022833"/>
    </source>
</evidence>
<dbReference type="GO" id="GO:0006508">
    <property type="term" value="P:proteolysis"/>
    <property type="evidence" value="ECO:0007669"/>
    <property type="project" value="UniProtKB-KW"/>
</dbReference>
<feature type="transmembrane region" description="Helical" evidence="11">
    <location>
        <begin position="135"/>
        <end position="155"/>
    </location>
</feature>
<keyword evidence="7" id="KW-0862">Zinc</keyword>
<evidence type="ECO:0000256" key="11">
    <source>
        <dbReference type="SAM" id="Phobius"/>
    </source>
</evidence>
<comment type="similarity">
    <text evidence="3">Belongs to the peptidase M50B family.</text>
</comment>
<evidence type="ECO:0000256" key="8">
    <source>
        <dbReference type="ARBA" id="ARBA00022989"/>
    </source>
</evidence>
<evidence type="ECO:0000256" key="5">
    <source>
        <dbReference type="ARBA" id="ARBA00022692"/>
    </source>
</evidence>
<keyword evidence="6" id="KW-0378">Hydrolase</keyword>
<comment type="caution">
    <text evidence="13">The sequence shown here is derived from an EMBL/GenBank/DDBJ whole genome shotgun (WGS) entry which is preliminary data.</text>
</comment>
<organism evidence="13 14">
    <name type="scientific">Clostridium tanneri</name>
    <dbReference type="NCBI Taxonomy" id="3037988"/>
    <lineage>
        <taxon>Bacteria</taxon>
        <taxon>Bacillati</taxon>
        <taxon>Bacillota</taxon>
        <taxon>Clostridia</taxon>
        <taxon>Eubacteriales</taxon>
        <taxon>Clostridiaceae</taxon>
        <taxon>Clostridium</taxon>
    </lineage>
</organism>
<evidence type="ECO:0000313" key="13">
    <source>
        <dbReference type="EMBL" id="MDW8802711.1"/>
    </source>
</evidence>
<evidence type="ECO:0000259" key="12">
    <source>
        <dbReference type="Pfam" id="PF02163"/>
    </source>
</evidence>
<keyword evidence="8 11" id="KW-1133">Transmembrane helix</keyword>
<dbReference type="PANTHER" id="PTHR42837">
    <property type="entry name" value="REGULATOR OF SIGMA-E PROTEASE RSEP"/>
    <property type="match status" value="1"/>
</dbReference>
<feature type="domain" description="Peptidase M50" evidence="12">
    <location>
        <begin position="6"/>
        <end position="172"/>
    </location>
</feature>
<proteinExistence type="inferred from homology"/>
<feature type="transmembrane region" description="Helical" evidence="11">
    <location>
        <begin position="77"/>
        <end position="99"/>
    </location>
</feature>
<feature type="transmembrane region" description="Helical" evidence="11">
    <location>
        <begin position="105"/>
        <end position="123"/>
    </location>
</feature>
<keyword evidence="14" id="KW-1185">Reference proteome</keyword>
<evidence type="ECO:0000256" key="3">
    <source>
        <dbReference type="ARBA" id="ARBA00007931"/>
    </source>
</evidence>
<evidence type="ECO:0000256" key="4">
    <source>
        <dbReference type="ARBA" id="ARBA00022670"/>
    </source>
</evidence>
<dbReference type="Proteomes" id="UP001281656">
    <property type="component" value="Unassembled WGS sequence"/>
</dbReference>
<comment type="subcellular location">
    <subcellularLocation>
        <location evidence="2">Membrane</location>
        <topology evidence="2">Multi-pass membrane protein</topology>
    </subcellularLocation>
</comment>
<sequence length="173" mass="19197">MCFLFLVLCLYSAVFIHELGHLLIGGLCEITVTELAIGVGPSILSVKGKNMNFILGLLPLGGHTFFKPKQLSFLKKFLLNLSGVTFNFIAFIFLFYIYVDGNLTEGLIALLSSIQNGTMLSYLQQLFIGKDNFNLKDFSIMLIASNFMFFISNLMPVPPLDGGEVVKDILEII</sequence>
<dbReference type="PANTHER" id="PTHR42837:SF2">
    <property type="entry name" value="MEMBRANE METALLOPROTEASE ARASP2, CHLOROPLASTIC-RELATED"/>
    <property type="match status" value="1"/>
</dbReference>
<evidence type="ECO:0000256" key="10">
    <source>
        <dbReference type="ARBA" id="ARBA00023136"/>
    </source>
</evidence>
<evidence type="ECO:0000256" key="9">
    <source>
        <dbReference type="ARBA" id="ARBA00023049"/>
    </source>
</evidence>
<evidence type="ECO:0000313" key="14">
    <source>
        <dbReference type="Proteomes" id="UP001281656"/>
    </source>
</evidence>
<name>A0ABU4JX71_9CLOT</name>
<keyword evidence="5 11" id="KW-0812">Transmembrane</keyword>
<dbReference type="EMBL" id="JARUJP010000026">
    <property type="protein sequence ID" value="MDW8802711.1"/>
    <property type="molecule type" value="Genomic_DNA"/>
</dbReference>
<evidence type="ECO:0000256" key="2">
    <source>
        <dbReference type="ARBA" id="ARBA00004141"/>
    </source>
</evidence>
<keyword evidence="9" id="KW-0482">Metalloprotease</keyword>
<dbReference type="RefSeq" id="WP_261669821.1">
    <property type="nucleotide sequence ID" value="NZ_JARUJP010000026.1"/>
</dbReference>
<dbReference type="InterPro" id="IPR004387">
    <property type="entry name" value="Pept_M50_Zn"/>
</dbReference>
<evidence type="ECO:0000256" key="1">
    <source>
        <dbReference type="ARBA" id="ARBA00001947"/>
    </source>
</evidence>
<dbReference type="GO" id="GO:0008233">
    <property type="term" value="F:peptidase activity"/>
    <property type="evidence" value="ECO:0007669"/>
    <property type="project" value="UniProtKB-KW"/>
</dbReference>
<dbReference type="Pfam" id="PF02163">
    <property type="entry name" value="Peptidase_M50"/>
    <property type="match status" value="1"/>
</dbReference>
<accession>A0ABU4JX71</accession>